<organism evidence="1 2">
    <name type="scientific">Pseudomonas putida</name>
    <name type="common">Arthrobacter siderocapsulatus</name>
    <dbReference type="NCBI Taxonomy" id="303"/>
    <lineage>
        <taxon>Bacteria</taxon>
        <taxon>Pseudomonadati</taxon>
        <taxon>Pseudomonadota</taxon>
        <taxon>Gammaproteobacteria</taxon>
        <taxon>Pseudomonadales</taxon>
        <taxon>Pseudomonadaceae</taxon>
        <taxon>Pseudomonas</taxon>
    </lineage>
</organism>
<dbReference type="RefSeq" id="WP_061203728.1">
    <property type="nucleotide sequence ID" value="NZ_BQII01000035.1"/>
</dbReference>
<sequence>MNSKIPALTQASSPQSLEEFLKEMEKEPKTFRWDALLVFDRFAANKLLTQEYIDRIGIEDEFFPTLPDDKVKAGNGIEHVFIGLELDKPLLSFENADIQDPLGKLQMRLVGGKHLEVIERYLDGKPVRVVNALKVYNAATFGLLDMKIRLLQAKGSVDGSGTVLLDVGTAFDHMFSGGGSDLEKKQLGTYFEQVFAAWREKNVKFTQFPLSEIVVAEGSPINPGRFILGTHTAQGGDVLGSENYGNGAVVVFVAMKGSIDGGIPSGNGALLYMLPDAANAYTSNLVLSQKFLAKIIRSGLDKFEWIRGKFDVVALAGDYYKFVANASATTHVAFQYSDHGNGGSLQPWRWQLSVNGVNPQLFTKGDELVFSGRSLKTRWHSTSVVGTVVYFIQVGSAGRTRTLEIYATTSIDASYTCTLSDAGLLKFKLADDFKVTVDVSIEDNWGDGDGPDDARESSKAILGGLESTLRVAFRKNAEEIMDVEFEVDALRLNNLLFRGENVVDPRDVSMPTDLTLLGNLAPKRTSLVISPSEPIVASGQVIDFTAESELGGVTWKVENLPGEKGETGGFSDSSNGRYTAPSDVALRAEGHRRLIVTATRGELVSRALVSVVPSQVTVNPWVAVVNVGMSHSLSAATPHPAGLTWDTPELGTVAPDDDLLNPGGYKYTAPVRLPTRDESDPLCYLALRLDPVTVHSAAGGTAATIDMLVVGSKNPNYWLEPKALPDGSVELPFYRVNRTGGKVTVPEPVEWTVLRGSGTVDPVKRVYTPAPNNSEQYVIISAFYDDGVSVDTVDYVVLPLPFVPVRRYAEILNPAINEVCDGE</sequence>
<evidence type="ECO:0008006" key="3">
    <source>
        <dbReference type="Google" id="ProtNLM"/>
    </source>
</evidence>
<evidence type="ECO:0000313" key="2">
    <source>
        <dbReference type="Proteomes" id="UP001217741"/>
    </source>
</evidence>
<proteinExistence type="predicted"/>
<comment type="caution">
    <text evidence="1">The sequence shown here is derived from an EMBL/GenBank/DDBJ whole genome shotgun (WGS) entry which is preliminary data.</text>
</comment>
<dbReference type="Proteomes" id="UP001217741">
    <property type="component" value="Unassembled WGS sequence"/>
</dbReference>
<dbReference type="EMBL" id="JARJLO010000365">
    <property type="protein sequence ID" value="MDF3873651.1"/>
    <property type="molecule type" value="Genomic_DNA"/>
</dbReference>
<dbReference type="AlphaFoldDB" id="A0AAW6PUE3"/>
<reference evidence="1" key="1">
    <citation type="submission" date="2023-03" db="EMBL/GenBank/DDBJ databases">
        <title>Draft assemblies of triclosan tolerant bacteria isolated from returned activated sludge.</title>
        <authorList>
            <person name="Van Hamelsveld S."/>
        </authorList>
    </citation>
    <scope>NUCLEOTIDE SEQUENCE</scope>
    <source>
        <strain evidence="1">GW210012_S60</strain>
    </source>
</reference>
<protein>
    <recommendedName>
        <fullName evidence="3">Imidazoleglycerol-phosphate synthase</fullName>
    </recommendedName>
</protein>
<evidence type="ECO:0000313" key="1">
    <source>
        <dbReference type="EMBL" id="MDF3873651.1"/>
    </source>
</evidence>
<name>A0AAW6PUE3_PSEPU</name>
<gene>
    <name evidence="1" type="ORF">P3W50_24740</name>
</gene>
<accession>A0AAW6PUE3</accession>